<dbReference type="Proteomes" id="UP000821853">
    <property type="component" value="Chromosome 2"/>
</dbReference>
<dbReference type="Pfam" id="PF02257">
    <property type="entry name" value="RFX_DNA_binding"/>
    <property type="match status" value="1"/>
</dbReference>
<dbReference type="OrthoDB" id="10056949at2759"/>
<accession>A0A9J6FS52</accession>
<evidence type="ECO:0000259" key="3">
    <source>
        <dbReference type="Pfam" id="PF02257"/>
    </source>
</evidence>
<dbReference type="InterPro" id="IPR003150">
    <property type="entry name" value="DNA-bd_RFX"/>
</dbReference>
<feature type="compositionally biased region" description="Polar residues" evidence="2">
    <location>
        <begin position="13"/>
        <end position="22"/>
    </location>
</feature>
<feature type="region of interest" description="Disordered" evidence="2">
    <location>
        <begin position="1"/>
        <end position="69"/>
    </location>
</feature>
<proteinExistence type="predicted"/>
<keyword evidence="1" id="KW-0238">DNA-binding</keyword>
<dbReference type="VEuPathDB" id="VectorBase:HLOH_043264"/>
<dbReference type="EMBL" id="JABSTR010000004">
    <property type="protein sequence ID" value="KAH9366082.1"/>
    <property type="molecule type" value="Genomic_DNA"/>
</dbReference>
<dbReference type="PANTHER" id="PTHR12619:SF33">
    <property type="entry name" value="RFX, ISOFORM H"/>
    <property type="match status" value="1"/>
</dbReference>
<evidence type="ECO:0000256" key="2">
    <source>
        <dbReference type="SAM" id="MobiDB-lite"/>
    </source>
</evidence>
<feature type="domain" description="RFX-type winged-helix" evidence="3">
    <location>
        <begin position="175"/>
        <end position="208"/>
    </location>
</feature>
<dbReference type="PANTHER" id="PTHR12619">
    <property type="entry name" value="RFX TRANSCRIPTION FACTOR FAMILY"/>
    <property type="match status" value="1"/>
</dbReference>
<gene>
    <name evidence="4" type="ORF">HPB48_021128</name>
</gene>
<dbReference type="InterPro" id="IPR039779">
    <property type="entry name" value="RFX-like"/>
</dbReference>
<protein>
    <recommendedName>
        <fullName evidence="3">RFX-type winged-helix domain-containing protein</fullName>
    </recommendedName>
</protein>
<evidence type="ECO:0000256" key="1">
    <source>
        <dbReference type="ARBA" id="ARBA00023125"/>
    </source>
</evidence>
<dbReference type="InterPro" id="IPR036388">
    <property type="entry name" value="WH-like_DNA-bd_sf"/>
</dbReference>
<dbReference type="Gene3D" id="1.10.10.10">
    <property type="entry name" value="Winged helix-like DNA-binding domain superfamily/Winged helix DNA-binding domain"/>
    <property type="match status" value="1"/>
</dbReference>
<dbReference type="InterPro" id="IPR036390">
    <property type="entry name" value="WH_DNA-bd_sf"/>
</dbReference>
<sequence>MEAAQGFIAEMQPLSSGHAGQNSSPPPPPSAQQQQQPQAVVVSSQPTSTATMQVATPAAASQAQAPQVAQAQVDDERKVVEMMSAYPGDQCVVQTLQEGSPMPLAAAAATTPAAAPTIVTATASVGSAQHSPSSVGGQHQNIRDMDIIHVGAPAAVDGGGGVAAAEHTVRPLPAACGEHKLEPVNAASFGKLIRSVFLGLRTRRLGTRYTRLAVFGFSNSVGTKGQLQVHYYGIRVKPNSPLNQISEEVTTTALRQQSAAQAKR</sequence>
<name>A0A9J6FS52_HAELO</name>
<dbReference type="SUPFAM" id="SSF46785">
    <property type="entry name" value="Winged helix' DNA-binding domain"/>
    <property type="match status" value="1"/>
</dbReference>
<evidence type="ECO:0000313" key="5">
    <source>
        <dbReference type="Proteomes" id="UP000821853"/>
    </source>
</evidence>
<evidence type="ECO:0000313" key="4">
    <source>
        <dbReference type="EMBL" id="KAH9366082.1"/>
    </source>
</evidence>
<dbReference type="GO" id="GO:0000981">
    <property type="term" value="F:DNA-binding transcription factor activity, RNA polymerase II-specific"/>
    <property type="evidence" value="ECO:0007669"/>
    <property type="project" value="TreeGrafter"/>
</dbReference>
<feature type="compositionally biased region" description="Low complexity" evidence="2">
    <location>
        <begin position="31"/>
        <end position="69"/>
    </location>
</feature>
<organism evidence="4 5">
    <name type="scientific">Haemaphysalis longicornis</name>
    <name type="common">Bush tick</name>
    <dbReference type="NCBI Taxonomy" id="44386"/>
    <lineage>
        <taxon>Eukaryota</taxon>
        <taxon>Metazoa</taxon>
        <taxon>Ecdysozoa</taxon>
        <taxon>Arthropoda</taxon>
        <taxon>Chelicerata</taxon>
        <taxon>Arachnida</taxon>
        <taxon>Acari</taxon>
        <taxon>Parasitiformes</taxon>
        <taxon>Ixodida</taxon>
        <taxon>Ixodoidea</taxon>
        <taxon>Ixodidae</taxon>
        <taxon>Haemaphysalinae</taxon>
        <taxon>Haemaphysalis</taxon>
    </lineage>
</organism>
<dbReference type="GO" id="GO:0000978">
    <property type="term" value="F:RNA polymerase II cis-regulatory region sequence-specific DNA binding"/>
    <property type="evidence" value="ECO:0007669"/>
    <property type="project" value="TreeGrafter"/>
</dbReference>
<dbReference type="AlphaFoldDB" id="A0A9J6FS52"/>
<comment type="caution">
    <text evidence="4">The sequence shown here is derived from an EMBL/GenBank/DDBJ whole genome shotgun (WGS) entry which is preliminary data.</text>
</comment>
<keyword evidence="5" id="KW-1185">Reference proteome</keyword>
<reference evidence="4 5" key="1">
    <citation type="journal article" date="2020" name="Cell">
        <title>Large-Scale Comparative Analyses of Tick Genomes Elucidate Their Genetic Diversity and Vector Capacities.</title>
        <authorList>
            <consortium name="Tick Genome and Microbiome Consortium (TIGMIC)"/>
            <person name="Jia N."/>
            <person name="Wang J."/>
            <person name="Shi W."/>
            <person name="Du L."/>
            <person name="Sun Y."/>
            <person name="Zhan W."/>
            <person name="Jiang J.F."/>
            <person name="Wang Q."/>
            <person name="Zhang B."/>
            <person name="Ji P."/>
            <person name="Bell-Sakyi L."/>
            <person name="Cui X.M."/>
            <person name="Yuan T.T."/>
            <person name="Jiang B.G."/>
            <person name="Yang W.F."/>
            <person name="Lam T.T."/>
            <person name="Chang Q.C."/>
            <person name="Ding S.J."/>
            <person name="Wang X.J."/>
            <person name="Zhu J.G."/>
            <person name="Ruan X.D."/>
            <person name="Zhao L."/>
            <person name="Wei J.T."/>
            <person name="Ye R.Z."/>
            <person name="Que T.C."/>
            <person name="Du C.H."/>
            <person name="Zhou Y.H."/>
            <person name="Cheng J.X."/>
            <person name="Dai P.F."/>
            <person name="Guo W.B."/>
            <person name="Han X.H."/>
            <person name="Huang E.J."/>
            <person name="Li L.F."/>
            <person name="Wei W."/>
            <person name="Gao Y.C."/>
            <person name="Liu J.Z."/>
            <person name="Shao H.Z."/>
            <person name="Wang X."/>
            <person name="Wang C.C."/>
            <person name="Yang T.C."/>
            <person name="Huo Q.B."/>
            <person name="Li W."/>
            <person name="Chen H.Y."/>
            <person name="Chen S.E."/>
            <person name="Zhou L.G."/>
            <person name="Ni X.B."/>
            <person name="Tian J.H."/>
            <person name="Sheng Y."/>
            <person name="Liu T."/>
            <person name="Pan Y.S."/>
            <person name="Xia L.Y."/>
            <person name="Li J."/>
            <person name="Zhao F."/>
            <person name="Cao W.C."/>
        </authorList>
    </citation>
    <scope>NUCLEOTIDE SEQUENCE [LARGE SCALE GENOMIC DNA]</scope>
    <source>
        <strain evidence="4">HaeL-2018</strain>
    </source>
</reference>